<dbReference type="InterPro" id="IPR050185">
    <property type="entry name" value="Ub_carboxyl-term_hydrolase"/>
</dbReference>
<dbReference type="AlphaFoldDB" id="A0A9W7EAQ0"/>
<evidence type="ECO:0000256" key="1">
    <source>
        <dbReference type="ARBA" id="ARBA00000707"/>
    </source>
</evidence>
<evidence type="ECO:0000256" key="2">
    <source>
        <dbReference type="ARBA" id="ARBA00009085"/>
    </source>
</evidence>
<sequence>MSSAHCSSQVVPEVYCGKCKDHIPATKKILIWRLPPIMICHLKRFQHTMTSKRKLRNLVSFSLDDQDFSSIMAENKMNDGIAPEAEEVPGADEKMTDVKSEGKEEEDKSTNDDVHMSEEEDEDIVMVDGAESKHEMLESASDNDRIDENEGNEGVEDDEDDEAARLAQKKIVENMNNLSNDVTGRGESLYSLYSVVHHIGALNAGHYVATAKEKDNTWKLFNDASISKVDKEKLVDPSAYLLFYARKDVSEEQLSDLWSIGDEATDPADLEKLLRQRDGGRCTIS</sequence>
<keyword evidence="4" id="KW-0645">Protease</keyword>
<dbReference type="InterPro" id="IPR018200">
    <property type="entry name" value="USP_CS"/>
</dbReference>
<dbReference type="GO" id="GO:0004843">
    <property type="term" value="F:cysteine-type deubiquitinase activity"/>
    <property type="evidence" value="ECO:0007669"/>
    <property type="project" value="UniProtKB-EC"/>
</dbReference>
<evidence type="ECO:0000256" key="7">
    <source>
        <dbReference type="ARBA" id="ARBA00022807"/>
    </source>
</evidence>
<comment type="similarity">
    <text evidence="2">Belongs to the peptidase C19 family.</text>
</comment>
<comment type="caution">
    <text evidence="10">The sequence shown here is derived from an EMBL/GenBank/DDBJ whole genome shotgun (WGS) entry which is preliminary data.</text>
</comment>
<gene>
    <name evidence="10" type="ORF">TL16_g05738</name>
</gene>
<keyword evidence="6" id="KW-0378">Hydrolase</keyword>
<dbReference type="GO" id="GO:0016579">
    <property type="term" value="P:protein deubiquitination"/>
    <property type="evidence" value="ECO:0007669"/>
    <property type="project" value="InterPro"/>
</dbReference>
<dbReference type="Proteomes" id="UP001162640">
    <property type="component" value="Unassembled WGS sequence"/>
</dbReference>
<dbReference type="GO" id="GO:0006508">
    <property type="term" value="P:proteolysis"/>
    <property type="evidence" value="ECO:0007669"/>
    <property type="project" value="UniProtKB-KW"/>
</dbReference>
<dbReference type="InterPro" id="IPR001394">
    <property type="entry name" value="Peptidase_C19_UCH"/>
</dbReference>
<dbReference type="PANTHER" id="PTHR21646:SF24">
    <property type="entry name" value="UBIQUITIN CARBOXYL-TERMINAL HYDROLASE"/>
    <property type="match status" value="1"/>
</dbReference>
<dbReference type="Pfam" id="PF00443">
    <property type="entry name" value="UCH"/>
    <property type="match status" value="1"/>
</dbReference>
<feature type="domain" description="USP" evidence="9">
    <location>
        <begin position="1"/>
        <end position="247"/>
    </location>
</feature>
<keyword evidence="7" id="KW-0788">Thiol protease</keyword>
<evidence type="ECO:0000256" key="6">
    <source>
        <dbReference type="ARBA" id="ARBA00022801"/>
    </source>
</evidence>
<keyword evidence="5" id="KW-0833">Ubl conjugation pathway</keyword>
<feature type="compositionally biased region" description="Basic and acidic residues" evidence="8">
    <location>
        <begin position="130"/>
        <end position="148"/>
    </location>
</feature>
<proteinExistence type="inferred from homology"/>
<evidence type="ECO:0000256" key="4">
    <source>
        <dbReference type="ARBA" id="ARBA00022670"/>
    </source>
</evidence>
<feature type="compositionally biased region" description="Acidic residues" evidence="8">
    <location>
        <begin position="149"/>
        <end position="162"/>
    </location>
</feature>
<feature type="region of interest" description="Disordered" evidence="8">
    <location>
        <begin position="80"/>
        <end position="162"/>
    </location>
</feature>
<dbReference type="PROSITE" id="PS50235">
    <property type="entry name" value="USP_3"/>
    <property type="match status" value="1"/>
</dbReference>
<protein>
    <recommendedName>
        <fullName evidence="3">ubiquitinyl hydrolase 1</fullName>
        <ecNumber evidence="3">3.4.19.12</ecNumber>
    </recommendedName>
</protein>
<evidence type="ECO:0000313" key="11">
    <source>
        <dbReference type="Proteomes" id="UP001162640"/>
    </source>
</evidence>
<evidence type="ECO:0000313" key="10">
    <source>
        <dbReference type="EMBL" id="GMH71763.1"/>
    </source>
</evidence>
<dbReference type="EMBL" id="BLQM01000169">
    <property type="protein sequence ID" value="GMH71763.1"/>
    <property type="molecule type" value="Genomic_DNA"/>
</dbReference>
<dbReference type="PROSITE" id="PS00973">
    <property type="entry name" value="USP_2"/>
    <property type="match status" value="1"/>
</dbReference>
<reference evidence="11" key="1">
    <citation type="journal article" date="2023" name="Commun. Biol.">
        <title>Genome analysis of Parmales, the sister group of diatoms, reveals the evolutionary specialization of diatoms from phago-mixotrophs to photoautotrophs.</title>
        <authorList>
            <person name="Ban H."/>
            <person name="Sato S."/>
            <person name="Yoshikawa S."/>
            <person name="Yamada K."/>
            <person name="Nakamura Y."/>
            <person name="Ichinomiya M."/>
            <person name="Sato N."/>
            <person name="Blanc-Mathieu R."/>
            <person name="Endo H."/>
            <person name="Kuwata A."/>
            <person name="Ogata H."/>
        </authorList>
    </citation>
    <scope>NUCLEOTIDE SEQUENCE [LARGE SCALE GENOMIC DNA]</scope>
</reference>
<comment type="catalytic activity">
    <reaction evidence="1">
        <text>Thiol-dependent hydrolysis of ester, thioester, amide, peptide and isopeptide bonds formed by the C-terminal Gly of ubiquitin (a 76-residue protein attached to proteins as an intracellular targeting signal).</text>
        <dbReference type="EC" id="3.4.19.12"/>
    </reaction>
</comment>
<dbReference type="EC" id="3.4.19.12" evidence="3"/>
<name>A0A9W7EAQ0_9STRA</name>
<dbReference type="PANTHER" id="PTHR21646">
    <property type="entry name" value="UBIQUITIN CARBOXYL-TERMINAL HYDROLASE"/>
    <property type="match status" value="1"/>
</dbReference>
<evidence type="ECO:0000259" key="9">
    <source>
        <dbReference type="PROSITE" id="PS50235"/>
    </source>
</evidence>
<dbReference type="InterPro" id="IPR038765">
    <property type="entry name" value="Papain-like_cys_pep_sf"/>
</dbReference>
<organism evidence="10 11">
    <name type="scientific">Triparma laevis f. inornata</name>
    <dbReference type="NCBI Taxonomy" id="1714386"/>
    <lineage>
        <taxon>Eukaryota</taxon>
        <taxon>Sar</taxon>
        <taxon>Stramenopiles</taxon>
        <taxon>Ochrophyta</taxon>
        <taxon>Bolidophyceae</taxon>
        <taxon>Parmales</taxon>
        <taxon>Triparmaceae</taxon>
        <taxon>Triparma</taxon>
    </lineage>
</organism>
<evidence type="ECO:0000256" key="5">
    <source>
        <dbReference type="ARBA" id="ARBA00022786"/>
    </source>
</evidence>
<accession>A0A9W7EAQ0</accession>
<dbReference type="SUPFAM" id="SSF54001">
    <property type="entry name" value="Cysteine proteinases"/>
    <property type="match status" value="1"/>
</dbReference>
<dbReference type="InterPro" id="IPR028889">
    <property type="entry name" value="USP"/>
</dbReference>
<dbReference type="Gene3D" id="3.90.70.10">
    <property type="entry name" value="Cysteine proteinases"/>
    <property type="match status" value="1"/>
</dbReference>
<evidence type="ECO:0000256" key="8">
    <source>
        <dbReference type="SAM" id="MobiDB-lite"/>
    </source>
</evidence>
<evidence type="ECO:0000256" key="3">
    <source>
        <dbReference type="ARBA" id="ARBA00012759"/>
    </source>
</evidence>
<feature type="compositionally biased region" description="Basic and acidic residues" evidence="8">
    <location>
        <begin position="91"/>
        <end position="117"/>
    </location>
</feature>